<keyword evidence="5" id="KW-1185">Reference proteome</keyword>
<dbReference type="Proteomes" id="UP000323946">
    <property type="component" value="Unassembled WGS sequence"/>
</dbReference>
<comment type="caution">
    <text evidence="4">The sequence shown here is derived from an EMBL/GenBank/DDBJ whole genome shotgun (WGS) entry which is preliminary data.</text>
</comment>
<feature type="region of interest" description="Disordered" evidence="1">
    <location>
        <begin position="263"/>
        <end position="359"/>
    </location>
</feature>
<protein>
    <recommendedName>
        <fullName evidence="3">DUF6923 domain-containing protein</fullName>
    </recommendedName>
</protein>
<reference evidence="4 5" key="1">
    <citation type="submission" date="2019-09" db="EMBL/GenBank/DDBJ databases">
        <title>Draft genome sequence of the thermophilic Saccharopolyspora hirsuta VKM Ac-666T.</title>
        <authorList>
            <person name="Lobastova T.G."/>
            <person name="Fokina V."/>
            <person name="Bragin E.Y."/>
            <person name="Shtratnikova V.Y."/>
            <person name="Starodumova I.P."/>
            <person name="Tarlachkov S.V."/>
            <person name="Donova M.V."/>
        </authorList>
    </citation>
    <scope>NUCLEOTIDE SEQUENCE [LARGE SCALE GENOMIC DNA]</scope>
    <source>
        <strain evidence="4 5">VKM Ac-666</strain>
    </source>
</reference>
<keyword evidence="2" id="KW-0732">Signal</keyword>
<feature type="compositionally biased region" description="Pro residues" evidence="1">
    <location>
        <begin position="271"/>
        <end position="286"/>
    </location>
</feature>
<dbReference type="PRINTS" id="PR01217">
    <property type="entry name" value="PRICHEXTENSN"/>
</dbReference>
<proteinExistence type="predicted"/>
<dbReference type="InterPro" id="IPR054215">
    <property type="entry name" value="DUF6923"/>
</dbReference>
<feature type="chain" id="PRO_5038819591" description="DUF6923 domain-containing protein" evidence="2">
    <location>
        <begin position="21"/>
        <end position="383"/>
    </location>
</feature>
<sequence>MRWAAAAAAALVLLASVAWVAGAAAVPGCSVLQIRNRGGLSTLHRVDFPAADSTRLDAPGYRLNALGYSAPQRVVYGMASRGASGPFPDGGHAVAVTPDGRTRDLGPVRAGREGSWWHPLRAPSAGAVSGNRWYLVEDGYLHVVDVDPGSRTYLEVLSTVGVEGLGWPMSLDDFDVDPVDGQLYGISATSTGVAAVVRLDRGGRVVAVTEVPELPPLSYGSVVIGPDRALYATADESGAVYRVERDGSATWLATVLPMASSDAAGCLTGDPPDPPPTTAPPPPTTTAPPTTSPASEPPVPPSAEPPSSSSVPEPGLPPGPSPTPEPPPPSPPPAPPTPGNYAVPTEEPEVETSGHTTEEKRRWALAALVLLIGGSAAVRRLAR</sequence>
<feature type="compositionally biased region" description="Pro residues" evidence="1">
    <location>
        <begin position="295"/>
        <end position="304"/>
    </location>
</feature>
<organism evidence="4 5">
    <name type="scientific">Saccharopolyspora hirsuta</name>
    <dbReference type="NCBI Taxonomy" id="1837"/>
    <lineage>
        <taxon>Bacteria</taxon>
        <taxon>Bacillati</taxon>
        <taxon>Actinomycetota</taxon>
        <taxon>Actinomycetes</taxon>
        <taxon>Pseudonocardiales</taxon>
        <taxon>Pseudonocardiaceae</taxon>
        <taxon>Saccharopolyspora</taxon>
    </lineage>
</organism>
<accession>A0A5M7C7F9</accession>
<dbReference type="RefSeq" id="WP_150064762.1">
    <property type="nucleotide sequence ID" value="NZ_VWPH01000001.1"/>
</dbReference>
<dbReference type="EMBL" id="VWPH01000001">
    <property type="protein sequence ID" value="KAA5838256.1"/>
    <property type="molecule type" value="Genomic_DNA"/>
</dbReference>
<dbReference type="Pfam" id="PF21959">
    <property type="entry name" value="DUF6923"/>
    <property type="match status" value="1"/>
</dbReference>
<evidence type="ECO:0000313" key="4">
    <source>
        <dbReference type="EMBL" id="KAA5838256.1"/>
    </source>
</evidence>
<evidence type="ECO:0000256" key="2">
    <source>
        <dbReference type="SAM" id="SignalP"/>
    </source>
</evidence>
<dbReference type="OrthoDB" id="3386127at2"/>
<evidence type="ECO:0000313" key="5">
    <source>
        <dbReference type="Proteomes" id="UP000323946"/>
    </source>
</evidence>
<dbReference type="SUPFAM" id="SSF75011">
    <property type="entry name" value="3-carboxy-cis,cis-mucoante lactonizing enzyme"/>
    <property type="match status" value="1"/>
</dbReference>
<feature type="signal peptide" evidence="2">
    <location>
        <begin position="1"/>
        <end position="20"/>
    </location>
</feature>
<dbReference type="AlphaFoldDB" id="A0A5M7C7F9"/>
<feature type="compositionally biased region" description="Pro residues" evidence="1">
    <location>
        <begin position="314"/>
        <end position="338"/>
    </location>
</feature>
<name>A0A5M7C7F9_SACHI</name>
<evidence type="ECO:0000256" key="1">
    <source>
        <dbReference type="SAM" id="MobiDB-lite"/>
    </source>
</evidence>
<gene>
    <name evidence="4" type="ORF">F1721_02080</name>
</gene>
<feature type="domain" description="DUF6923" evidence="3">
    <location>
        <begin position="58"/>
        <end position="256"/>
    </location>
</feature>
<evidence type="ECO:0000259" key="3">
    <source>
        <dbReference type="Pfam" id="PF21959"/>
    </source>
</evidence>